<proteinExistence type="predicted"/>
<feature type="transmembrane region" description="Helical" evidence="11">
    <location>
        <begin position="142"/>
        <end position="164"/>
    </location>
</feature>
<evidence type="ECO:0000256" key="10">
    <source>
        <dbReference type="ARBA" id="ARBA00023136"/>
    </source>
</evidence>
<dbReference type="InterPro" id="IPR050428">
    <property type="entry name" value="TCS_sensor_his_kinase"/>
</dbReference>
<dbReference type="PANTHER" id="PTHR45436:SF5">
    <property type="entry name" value="SENSOR HISTIDINE KINASE TRCS"/>
    <property type="match status" value="1"/>
</dbReference>
<dbReference type="InterPro" id="IPR036097">
    <property type="entry name" value="HisK_dim/P_sf"/>
</dbReference>
<dbReference type="Gene3D" id="1.10.287.130">
    <property type="match status" value="1"/>
</dbReference>
<name>A0ABW4Q1B6_9MICO</name>
<keyword evidence="5" id="KW-0808">Transferase</keyword>
<evidence type="ECO:0000313" key="13">
    <source>
        <dbReference type="EMBL" id="MFD1835486.1"/>
    </source>
</evidence>
<dbReference type="EC" id="2.7.13.3" evidence="3"/>
<evidence type="ECO:0000256" key="1">
    <source>
        <dbReference type="ARBA" id="ARBA00000085"/>
    </source>
</evidence>
<dbReference type="Pfam" id="PF02518">
    <property type="entry name" value="HATPase_c"/>
    <property type="match status" value="1"/>
</dbReference>
<protein>
    <recommendedName>
        <fullName evidence="3">histidine kinase</fullName>
        <ecNumber evidence="3">2.7.13.3</ecNumber>
    </recommendedName>
</protein>
<keyword evidence="10 11" id="KW-0472">Membrane</keyword>
<dbReference type="InterPro" id="IPR003594">
    <property type="entry name" value="HATPase_dom"/>
</dbReference>
<dbReference type="InterPro" id="IPR036890">
    <property type="entry name" value="HATPase_C_sf"/>
</dbReference>
<evidence type="ECO:0000256" key="4">
    <source>
        <dbReference type="ARBA" id="ARBA00022553"/>
    </source>
</evidence>
<dbReference type="InterPro" id="IPR004358">
    <property type="entry name" value="Sig_transdc_His_kin-like_C"/>
</dbReference>
<evidence type="ECO:0000256" key="2">
    <source>
        <dbReference type="ARBA" id="ARBA00004236"/>
    </source>
</evidence>
<evidence type="ECO:0000313" key="14">
    <source>
        <dbReference type="Proteomes" id="UP001597280"/>
    </source>
</evidence>
<evidence type="ECO:0000256" key="7">
    <source>
        <dbReference type="ARBA" id="ARBA00022777"/>
    </source>
</evidence>
<dbReference type="SUPFAM" id="SSF55874">
    <property type="entry name" value="ATPase domain of HSP90 chaperone/DNA topoisomerase II/histidine kinase"/>
    <property type="match status" value="1"/>
</dbReference>
<organism evidence="13 14">
    <name type="scientific">Brachybacterium rhamnosum</name>
    <dbReference type="NCBI Taxonomy" id="173361"/>
    <lineage>
        <taxon>Bacteria</taxon>
        <taxon>Bacillati</taxon>
        <taxon>Actinomycetota</taxon>
        <taxon>Actinomycetes</taxon>
        <taxon>Micrococcales</taxon>
        <taxon>Dermabacteraceae</taxon>
        <taxon>Brachybacterium</taxon>
    </lineage>
</organism>
<accession>A0ABW4Q1B6</accession>
<dbReference type="PANTHER" id="PTHR45436">
    <property type="entry name" value="SENSOR HISTIDINE KINASE YKOH"/>
    <property type="match status" value="1"/>
</dbReference>
<comment type="catalytic activity">
    <reaction evidence="1">
        <text>ATP + protein L-histidine = ADP + protein N-phospho-L-histidine.</text>
        <dbReference type="EC" id="2.7.13.3"/>
    </reaction>
</comment>
<evidence type="ECO:0000259" key="12">
    <source>
        <dbReference type="PROSITE" id="PS50109"/>
    </source>
</evidence>
<dbReference type="Pfam" id="PF00512">
    <property type="entry name" value="HisKA"/>
    <property type="match status" value="1"/>
</dbReference>
<dbReference type="EMBL" id="JBHUFL010000002">
    <property type="protein sequence ID" value="MFD1835486.1"/>
    <property type="molecule type" value="Genomic_DNA"/>
</dbReference>
<dbReference type="GO" id="GO:0005524">
    <property type="term" value="F:ATP binding"/>
    <property type="evidence" value="ECO:0007669"/>
    <property type="project" value="UniProtKB-KW"/>
</dbReference>
<sequence>MRAPRGAGASLRTRLVTALTLLVLVVAALAAVGSTLRARQEAAETQDELLTRISELAAVPDPSASADVASTGAGAGIVVEEISAGSGHDLPSSLPDCLSTTTTDDGPQRVAVRTLPDSRRLAAAQPIAVRDDAVRETVTSTLVPIVVAVPLLVLGSVLVVSWALRPVESLRRELASRGGDQLEPLPRDGVPDELTGFLDAVDTHHARAAGVLEGRRRFAAEAAHELRTPIAAVSFQAEHLLAARDEEERERRGRTLEGGLARLRTLADQLLVLGDESAPEDHGQSVEDVVRALAGDLLGTPEGARADLRFDLEAADGALVPATAATTVLRNLVGNALRHAAGAGPIEVRAMAVGEAVRLEVLDRGPGIQDPEQVLAPFHREAGQEVPGHGLGLAITVRTLERQGGTLALLPRPGGGTIARATLPRA</sequence>
<evidence type="ECO:0000256" key="3">
    <source>
        <dbReference type="ARBA" id="ARBA00012438"/>
    </source>
</evidence>
<keyword evidence="8 11" id="KW-1133">Transmembrane helix</keyword>
<dbReference type="CDD" id="cd00082">
    <property type="entry name" value="HisKA"/>
    <property type="match status" value="1"/>
</dbReference>
<dbReference type="SMART" id="SM00388">
    <property type="entry name" value="HisKA"/>
    <property type="match status" value="1"/>
</dbReference>
<keyword evidence="13" id="KW-0547">Nucleotide-binding</keyword>
<dbReference type="CDD" id="cd00075">
    <property type="entry name" value="HATPase"/>
    <property type="match status" value="1"/>
</dbReference>
<feature type="domain" description="Histidine kinase" evidence="12">
    <location>
        <begin position="221"/>
        <end position="426"/>
    </location>
</feature>
<dbReference type="Proteomes" id="UP001597280">
    <property type="component" value="Unassembled WGS sequence"/>
</dbReference>
<dbReference type="PROSITE" id="PS50109">
    <property type="entry name" value="HIS_KIN"/>
    <property type="match status" value="1"/>
</dbReference>
<dbReference type="Gene3D" id="3.30.565.10">
    <property type="entry name" value="Histidine kinase-like ATPase, C-terminal domain"/>
    <property type="match status" value="1"/>
</dbReference>
<evidence type="ECO:0000256" key="8">
    <source>
        <dbReference type="ARBA" id="ARBA00022989"/>
    </source>
</evidence>
<evidence type="ECO:0000256" key="9">
    <source>
        <dbReference type="ARBA" id="ARBA00023012"/>
    </source>
</evidence>
<reference evidence="14" key="1">
    <citation type="journal article" date="2019" name="Int. J. Syst. Evol. Microbiol.">
        <title>The Global Catalogue of Microorganisms (GCM) 10K type strain sequencing project: providing services to taxonomists for standard genome sequencing and annotation.</title>
        <authorList>
            <consortium name="The Broad Institute Genomics Platform"/>
            <consortium name="The Broad Institute Genome Sequencing Center for Infectious Disease"/>
            <person name="Wu L."/>
            <person name="Ma J."/>
        </authorList>
    </citation>
    <scope>NUCLEOTIDE SEQUENCE [LARGE SCALE GENOMIC DNA]</scope>
    <source>
        <strain evidence="14">JCM 11650</strain>
    </source>
</reference>
<comment type="subcellular location">
    <subcellularLocation>
        <location evidence="2">Cell membrane</location>
    </subcellularLocation>
</comment>
<keyword evidence="14" id="KW-1185">Reference proteome</keyword>
<dbReference type="InterPro" id="IPR003661">
    <property type="entry name" value="HisK_dim/P_dom"/>
</dbReference>
<dbReference type="RefSeq" id="WP_343904495.1">
    <property type="nucleotide sequence ID" value="NZ_BAAAIS010000002.1"/>
</dbReference>
<evidence type="ECO:0000256" key="6">
    <source>
        <dbReference type="ARBA" id="ARBA00022692"/>
    </source>
</evidence>
<dbReference type="SUPFAM" id="SSF47384">
    <property type="entry name" value="Homodimeric domain of signal transducing histidine kinase"/>
    <property type="match status" value="1"/>
</dbReference>
<dbReference type="InterPro" id="IPR005467">
    <property type="entry name" value="His_kinase_dom"/>
</dbReference>
<keyword evidence="7" id="KW-0418">Kinase</keyword>
<keyword evidence="13" id="KW-0067">ATP-binding</keyword>
<keyword evidence="4" id="KW-0597">Phosphoprotein</keyword>
<keyword evidence="6 11" id="KW-0812">Transmembrane</keyword>
<evidence type="ECO:0000256" key="5">
    <source>
        <dbReference type="ARBA" id="ARBA00022679"/>
    </source>
</evidence>
<evidence type="ECO:0000256" key="11">
    <source>
        <dbReference type="SAM" id="Phobius"/>
    </source>
</evidence>
<gene>
    <name evidence="13" type="ORF">ACFSDA_10410</name>
</gene>
<comment type="caution">
    <text evidence="13">The sequence shown here is derived from an EMBL/GenBank/DDBJ whole genome shotgun (WGS) entry which is preliminary data.</text>
</comment>
<dbReference type="SMART" id="SM00387">
    <property type="entry name" value="HATPase_c"/>
    <property type="match status" value="1"/>
</dbReference>
<dbReference type="PRINTS" id="PR00344">
    <property type="entry name" value="BCTRLSENSOR"/>
</dbReference>
<keyword evidence="9" id="KW-0902">Two-component regulatory system</keyword>